<evidence type="ECO:0000313" key="2">
    <source>
        <dbReference type="EMBL" id="WAP67584.1"/>
    </source>
</evidence>
<reference evidence="2" key="1">
    <citation type="submission" date="2022-12" db="EMBL/GenBank/DDBJ databases">
        <title>Jiella pelagia sp. nov., isolated from phosphonate enriched culture of Northwest Pacific surface seawater.</title>
        <authorList>
            <person name="Shin D.Y."/>
            <person name="Hwang C.Y."/>
        </authorList>
    </citation>
    <scope>NUCLEOTIDE SEQUENCE</scope>
    <source>
        <strain evidence="2">HL-NP1</strain>
    </source>
</reference>
<name>A0ABY7BVQ9_9HYPH</name>
<evidence type="ECO:0000256" key="1">
    <source>
        <dbReference type="SAM" id="MobiDB-lite"/>
    </source>
</evidence>
<organism evidence="2 3">
    <name type="scientific">Jiella pelagia</name>
    <dbReference type="NCBI Taxonomy" id="2986949"/>
    <lineage>
        <taxon>Bacteria</taxon>
        <taxon>Pseudomonadati</taxon>
        <taxon>Pseudomonadota</taxon>
        <taxon>Alphaproteobacteria</taxon>
        <taxon>Hyphomicrobiales</taxon>
        <taxon>Aurantimonadaceae</taxon>
        <taxon>Jiella</taxon>
    </lineage>
</organism>
<protein>
    <recommendedName>
        <fullName evidence="4">Ig-like domain-containing protein</fullName>
    </recommendedName>
</protein>
<evidence type="ECO:0008006" key="4">
    <source>
        <dbReference type="Google" id="ProtNLM"/>
    </source>
</evidence>
<dbReference type="EMBL" id="CP114029">
    <property type="protein sequence ID" value="WAP67584.1"/>
    <property type="molecule type" value="Genomic_DNA"/>
</dbReference>
<evidence type="ECO:0000313" key="3">
    <source>
        <dbReference type="Proteomes" id="UP001164020"/>
    </source>
</evidence>
<gene>
    <name evidence="2" type="ORF">OH818_19060</name>
</gene>
<sequence>MASESGAVPLAERSSVGVPERPTEPLTARSMPLPESCVSVVTRLPEYSPCVVICSAPTPALRVCWMETPEAVTS</sequence>
<accession>A0ABY7BVQ9</accession>
<dbReference type="Proteomes" id="UP001164020">
    <property type="component" value="Chromosome"/>
</dbReference>
<proteinExistence type="predicted"/>
<dbReference type="RefSeq" id="WP_268880045.1">
    <property type="nucleotide sequence ID" value="NZ_CP114029.1"/>
</dbReference>
<keyword evidence="3" id="KW-1185">Reference proteome</keyword>
<feature type="region of interest" description="Disordered" evidence="1">
    <location>
        <begin position="1"/>
        <end position="30"/>
    </location>
</feature>